<evidence type="ECO:0000313" key="3">
    <source>
        <dbReference type="Proteomes" id="UP001592528"/>
    </source>
</evidence>
<organism evidence="2 3">
    <name type="scientific">Streptacidiphilus cavernicola</name>
    <dbReference type="NCBI Taxonomy" id="3342716"/>
    <lineage>
        <taxon>Bacteria</taxon>
        <taxon>Bacillati</taxon>
        <taxon>Actinomycetota</taxon>
        <taxon>Actinomycetes</taxon>
        <taxon>Kitasatosporales</taxon>
        <taxon>Streptomycetaceae</taxon>
        <taxon>Streptacidiphilus</taxon>
    </lineage>
</organism>
<feature type="domain" description="Carboxymuconolactone decarboxylase-like" evidence="1">
    <location>
        <begin position="17"/>
        <end position="96"/>
    </location>
</feature>
<dbReference type="RefSeq" id="WP_051726487.1">
    <property type="nucleotide sequence ID" value="NZ_JBHEZZ010000036.1"/>
</dbReference>
<dbReference type="InterPro" id="IPR052512">
    <property type="entry name" value="4CMD/NDH-1_regulator"/>
</dbReference>
<dbReference type="InterPro" id="IPR029032">
    <property type="entry name" value="AhpD-like"/>
</dbReference>
<dbReference type="PANTHER" id="PTHR33570">
    <property type="entry name" value="4-CARBOXYMUCONOLACTONE DECARBOXYLASE FAMILY PROTEIN"/>
    <property type="match status" value="1"/>
</dbReference>
<dbReference type="Pfam" id="PF02627">
    <property type="entry name" value="CMD"/>
    <property type="match status" value="2"/>
</dbReference>
<dbReference type="SUPFAM" id="SSF69118">
    <property type="entry name" value="AhpD-like"/>
    <property type="match status" value="1"/>
</dbReference>
<proteinExistence type="predicted"/>
<name>A0ABV6UZP0_9ACTN</name>
<gene>
    <name evidence="2" type="ORF">ACEZDJ_37185</name>
</gene>
<accession>A0ABV6UZP0</accession>
<comment type="caution">
    <text evidence="2">The sequence shown here is derived from an EMBL/GenBank/DDBJ whole genome shotgun (WGS) entry which is preliminary data.</text>
</comment>
<keyword evidence="3" id="KW-1185">Reference proteome</keyword>
<evidence type="ECO:0000313" key="2">
    <source>
        <dbReference type="EMBL" id="MFC1406936.1"/>
    </source>
</evidence>
<dbReference type="Gene3D" id="1.20.1290.10">
    <property type="entry name" value="AhpD-like"/>
    <property type="match status" value="1"/>
</dbReference>
<dbReference type="PANTHER" id="PTHR33570:SF2">
    <property type="entry name" value="CARBOXYMUCONOLACTONE DECARBOXYLASE-LIKE DOMAIN-CONTAINING PROTEIN"/>
    <property type="match status" value="1"/>
</dbReference>
<dbReference type="Proteomes" id="UP001592528">
    <property type="component" value="Unassembled WGS sequence"/>
</dbReference>
<dbReference type="InterPro" id="IPR003779">
    <property type="entry name" value="CMD-like"/>
</dbReference>
<reference evidence="2 3" key="1">
    <citation type="submission" date="2024-09" db="EMBL/GenBank/DDBJ databases">
        <authorList>
            <person name="Lee S.D."/>
        </authorList>
    </citation>
    <scope>NUCLEOTIDE SEQUENCE [LARGE SCALE GENOMIC DNA]</scope>
    <source>
        <strain evidence="2 3">N1-5</strain>
    </source>
</reference>
<protein>
    <submittedName>
        <fullName evidence="2">Carboxymuconolactone decarboxylase family protein</fullName>
    </submittedName>
</protein>
<dbReference type="EMBL" id="JBHEZZ010000036">
    <property type="protein sequence ID" value="MFC1406936.1"/>
    <property type="molecule type" value="Genomic_DNA"/>
</dbReference>
<evidence type="ECO:0000259" key="1">
    <source>
        <dbReference type="Pfam" id="PF02627"/>
    </source>
</evidence>
<sequence>MSLPTRTTLKELDPVFAEMAAASFDLTATAPQLTPRELSLIALVADVCGQVFGVPFELHVRAALANGLDADDLRELLRFISYDSGYPAALAALERLTEVEQRHGLPGPTGQGHQLDLEGTGSPMPAAMRAEVRALDPDFAVYMDLQSRMRAGMSRISVRERAFATMTVDVLYQTLQESFRAHVGRALGAGATPDEARAAVRATAPFGMTRTWRALHVLEALLADREEPKEEPPKTRPTRDV</sequence>
<feature type="domain" description="Carboxymuconolactone decarboxylase-like" evidence="1">
    <location>
        <begin position="143"/>
        <end position="219"/>
    </location>
</feature>